<proteinExistence type="predicted"/>
<dbReference type="AlphaFoldDB" id="A0A8T2P483"/>
<dbReference type="GO" id="GO:0004057">
    <property type="term" value="F:arginyl-tRNA--protein transferase activity"/>
    <property type="evidence" value="ECO:0007669"/>
    <property type="project" value="TreeGrafter"/>
</dbReference>
<dbReference type="PANTHER" id="PTHR21367:SF1">
    <property type="entry name" value="ARGINYL-TRNA--PROTEIN TRANSFERASE 1"/>
    <property type="match status" value="1"/>
</dbReference>
<evidence type="ECO:0000313" key="2">
    <source>
        <dbReference type="EMBL" id="KAG9344442.1"/>
    </source>
</evidence>
<name>A0A8T2P483_9TELE</name>
<evidence type="ECO:0000256" key="1">
    <source>
        <dbReference type="SAM" id="MobiDB-lite"/>
    </source>
</evidence>
<gene>
    <name evidence="2" type="ORF">JZ751_011112</name>
</gene>
<dbReference type="Proteomes" id="UP000824540">
    <property type="component" value="Unassembled WGS sequence"/>
</dbReference>
<dbReference type="PANTHER" id="PTHR21367">
    <property type="entry name" value="ARGININE-TRNA-PROTEIN TRANSFERASE 1"/>
    <property type="match status" value="1"/>
</dbReference>
<dbReference type="GO" id="GO:0005737">
    <property type="term" value="C:cytoplasm"/>
    <property type="evidence" value="ECO:0007669"/>
    <property type="project" value="TreeGrafter"/>
</dbReference>
<feature type="compositionally biased region" description="Basic and acidic residues" evidence="1">
    <location>
        <begin position="82"/>
        <end position="97"/>
    </location>
</feature>
<evidence type="ECO:0000313" key="3">
    <source>
        <dbReference type="Proteomes" id="UP000824540"/>
    </source>
</evidence>
<organism evidence="2 3">
    <name type="scientific">Albula glossodonta</name>
    <name type="common">roundjaw bonefish</name>
    <dbReference type="NCBI Taxonomy" id="121402"/>
    <lineage>
        <taxon>Eukaryota</taxon>
        <taxon>Metazoa</taxon>
        <taxon>Chordata</taxon>
        <taxon>Craniata</taxon>
        <taxon>Vertebrata</taxon>
        <taxon>Euteleostomi</taxon>
        <taxon>Actinopterygii</taxon>
        <taxon>Neopterygii</taxon>
        <taxon>Teleostei</taxon>
        <taxon>Albuliformes</taxon>
        <taxon>Albulidae</taxon>
        <taxon>Albula</taxon>
    </lineage>
</organism>
<reference evidence="2" key="1">
    <citation type="thesis" date="2021" institute="BYU ScholarsArchive" country="Provo, UT, USA">
        <title>Applications of and Algorithms for Genome Assembly and Genomic Analyses with an Emphasis on Marine Teleosts.</title>
        <authorList>
            <person name="Pickett B.D."/>
        </authorList>
    </citation>
    <scope>NUCLEOTIDE SEQUENCE</scope>
    <source>
        <strain evidence="2">HI-2016</strain>
    </source>
</reference>
<dbReference type="EMBL" id="JAFBMS010000020">
    <property type="protein sequence ID" value="KAG9344442.1"/>
    <property type="molecule type" value="Genomic_DNA"/>
</dbReference>
<accession>A0A8T2P483</accession>
<keyword evidence="3" id="KW-1185">Reference proteome</keyword>
<protein>
    <submittedName>
        <fullName evidence="2">Uncharacterized protein</fullName>
    </submittedName>
</protein>
<comment type="caution">
    <text evidence="2">The sequence shown here is derived from an EMBL/GenBank/DDBJ whole genome shotgun (WGS) entry which is preliminary data.</text>
</comment>
<sequence length="125" mass="14071">MKGGGGCVDEMMQECQGGQYRPSDLLCPETYAWVAIERCLPRLDCSAYSRLSQDPDAVMKSFLTVPVLVQLSWWTAQRQCTEREDEGGRKGASRGREMLSQLWSTSPPLLSLRRDRDREGALPLC</sequence>
<dbReference type="OrthoDB" id="8912646at2759"/>
<feature type="region of interest" description="Disordered" evidence="1">
    <location>
        <begin position="82"/>
        <end position="102"/>
    </location>
</feature>
<dbReference type="InterPro" id="IPR030700">
    <property type="entry name" value="N-end_Aminoacyl_Trfase"/>
</dbReference>